<dbReference type="InterPro" id="IPR018870">
    <property type="entry name" value="Tti2"/>
</dbReference>
<dbReference type="GO" id="GO:0110078">
    <property type="term" value="C:TTT Hsp90 cochaperone complex"/>
    <property type="evidence" value="ECO:0007669"/>
    <property type="project" value="InterPro"/>
</dbReference>
<name>A0A8C4R9N2_EPTBU</name>
<dbReference type="AlphaFoldDB" id="A0A8C4R9N2"/>
<reference evidence="2" key="2">
    <citation type="submission" date="2025-09" db="UniProtKB">
        <authorList>
            <consortium name="Ensembl"/>
        </authorList>
    </citation>
    <scope>IDENTIFICATION</scope>
</reference>
<accession>A0A8C4R9N2</accession>
<dbReference type="Ensembl" id="ENSEBUT00000026988.1">
    <property type="protein sequence ID" value="ENSEBUP00000026412.1"/>
    <property type="gene ID" value="ENSEBUG00000016269.1"/>
</dbReference>
<evidence type="ECO:0000256" key="1">
    <source>
        <dbReference type="ARBA" id="ARBA00034736"/>
    </source>
</evidence>
<dbReference type="GO" id="GO:0005634">
    <property type="term" value="C:nucleus"/>
    <property type="evidence" value="ECO:0007669"/>
    <property type="project" value="TreeGrafter"/>
</dbReference>
<evidence type="ECO:0000313" key="3">
    <source>
        <dbReference type="Proteomes" id="UP000694388"/>
    </source>
</evidence>
<organism evidence="2 3">
    <name type="scientific">Eptatretus burgeri</name>
    <name type="common">Inshore hagfish</name>
    <dbReference type="NCBI Taxonomy" id="7764"/>
    <lineage>
        <taxon>Eukaryota</taxon>
        <taxon>Metazoa</taxon>
        <taxon>Chordata</taxon>
        <taxon>Craniata</taxon>
        <taxon>Vertebrata</taxon>
        <taxon>Cyclostomata</taxon>
        <taxon>Myxini</taxon>
        <taxon>Myxiniformes</taxon>
        <taxon>Myxinidae</taxon>
        <taxon>Eptatretinae</taxon>
        <taxon>Eptatretus</taxon>
    </lineage>
</organism>
<dbReference type="Gene3D" id="1.25.10.10">
    <property type="entry name" value="Leucine-rich Repeat Variant"/>
    <property type="match status" value="1"/>
</dbReference>
<dbReference type="GO" id="GO:0005829">
    <property type="term" value="C:cytosol"/>
    <property type="evidence" value="ECO:0007669"/>
    <property type="project" value="TreeGrafter"/>
</dbReference>
<dbReference type="PANTHER" id="PTHR32226:SF2">
    <property type="entry name" value="TELO2-INTERACTING PROTEIN 2"/>
    <property type="match status" value="1"/>
</dbReference>
<reference evidence="2" key="1">
    <citation type="submission" date="2025-08" db="UniProtKB">
        <authorList>
            <consortium name="Ensembl"/>
        </authorList>
    </citation>
    <scope>IDENTIFICATION</scope>
</reference>
<protein>
    <submittedName>
        <fullName evidence="2">Uncharacterized protein</fullName>
    </submittedName>
</protein>
<keyword evidence="3" id="KW-1185">Reference proteome</keyword>
<dbReference type="InterPro" id="IPR016024">
    <property type="entry name" value="ARM-type_fold"/>
</dbReference>
<dbReference type="InterPro" id="IPR011989">
    <property type="entry name" value="ARM-like"/>
</dbReference>
<evidence type="ECO:0000313" key="2">
    <source>
        <dbReference type="Ensembl" id="ENSEBUP00000026412.1"/>
    </source>
</evidence>
<dbReference type="GeneTree" id="ENSGT00390000003878"/>
<dbReference type="SUPFAM" id="SSF48371">
    <property type="entry name" value="ARM repeat"/>
    <property type="match status" value="1"/>
</dbReference>
<sequence>LLRPKLTRLSVTAGYESSRHVFAWLCLRLVRPSLAPHIPALLPPCLILLDDYRLPNQLLGLQCIKHVVANTPLAVLRCQDRAEVIYHAIHKHLYSRDAQLLQVGAVRHMKLLLPTLISFLQTWDGPDGKTRQAALDSLTHMMRHAWPRYATSRPPLAQNVQQMLLEGATECLVLLDRASLGGVKVNGQNACSVYHTSPSCLPVTNHGSQIDRRTIWSRSSVLKT</sequence>
<comment type="similarity">
    <text evidence="1">Belongs to the TTI2 family.</text>
</comment>
<proteinExistence type="inferred from homology"/>
<dbReference type="PANTHER" id="PTHR32226">
    <property type="entry name" value="TELO2-INTERACTING PROTEIN 2"/>
    <property type="match status" value="1"/>
</dbReference>
<dbReference type="Proteomes" id="UP000694388">
    <property type="component" value="Unplaced"/>
</dbReference>